<dbReference type="PROSITE" id="PS50977">
    <property type="entry name" value="HTH_TETR_2"/>
    <property type="match status" value="1"/>
</dbReference>
<dbReference type="InParanoid" id="A0LUM8"/>
<evidence type="ECO:0000256" key="3">
    <source>
        <dbReference type="SAM" id="MobiDB-lite"/>
    </source>
</evidence>
<name>A0LUM8_ACIC1</name>
<dbReference type="GO" id="GO:0000976">
    <property type="term" value="F:transcription cis-regulatory region binding"/>
    <property type="evidence" value="ECO:0007669"/>
    <property type="project" value="TreeGrafter"/>
</dbReference>
<accession>A0LUM8</accession>
<dbReference type="Gene3D" id="1.10.357.10">
    <property type="entry name" value="Tetracycline Repressor, domain 2"/>
    <property type="match status" value="1"/>
</dbReference>
<evidence type="ECO:0000256" key="1">
    <source>
        <dbReference type="ARBA" id="ARBA00023125"/>
    </source>
</evidence>
<keyword evidence="6" id="KW-1185">Reference proteome</keyword>
<dbReference type="InterPro" id="IPR009057">
    <property type="entry name" value="Homeodomain-like_sf"/>
</dbReference>
<dbReference type="Gene3D" id="1.10.10.60">
    <property type="entry name" value="Homeodomain-like"/>
    <property type="match status" value="1"/>
</dbReference>
<proteinExistence type="predicted"/>
<sequence>MEERQEVGTVVRGRKTPDRAQSAAAGGPLPGPRATPGVIDAGAKLPRTQLLILQAARHRFALDGYTRASLRAIAADAGVDQRMIAHYFGSKQGLFLAAVGLPVHPAEVLREVLAGPRRAARQRIREVLTRVLAEPTIYERMVGVMRAAAGDPAIAPMMRDFLRNEVVAPLTRLLDAPDAALRITLVGSHFLGLVFARFIVAVEPLASAPPADVAALVAPTFERYLFGGVTASAGT</sequence>
<dbReference type="eggNOG" id="COG1309">
    <property type="taxonomic scope" value="Bacteria"/>
</dbReference>
<feature type="compositionally biased region" description="Low complexity" evidence="3">
    <location>
        <begin position="23"/>
        <end position="34"/>
    </location>
</feature>
<dbReference type="InterPro" id="IPR050109">
    <property type="entry name" value="HTH-type_TetR-like_transc_reg"/>
</dbReference>
<dbReference type="PANTHER" id="PTHR30055">
    <property type="entry name" value="HTH-TYPE TRANSCRIPTIONAL REGULATOR RUTR"/>
    <property type="match status" value="1"/>
</dbReference>
<dbReference type="SUPFAM" id="SSF48498">
    <property type="entry name" value="Tetracyclin repressor-like, C-terminal domain"/>
    <property type="match status" value="1"/>
</dbReference>
<dbReference type="KEGG" id="ace:Acel_1366"/>
<dbReference type="PANTHER" id="PTHR30055:SF235">
    <property type="entry name" value="TRANSCRIPTIONAL REGULATORY PROTEIN"/>
    <property type="match status" value="1"/>
</dbReference>
<dbReference type="InterPro" id="IPR041678">
    <property type="entry name" value="TetR_C_16"/>
</dbReference>
<dbReference type="InterPro" id="IPR036271">
    <property type="entry name" value="Tet_transcr_reg_TetR-rel_C_sf"/>
</dbReference>
<dbReference type="Proteomes" id="UP000008221">
    <property type="component" value="Chromosome"/>
</dbReference>
<keyword evidence="1 2" id="KW-0238">DNA-binding</keyword>
<protein>
    <submittedName>
        <fullName evidence="5">Transcriptional regulator, TetR family</fullName>
    </submittedName>
</protein>
<dbReference type="SUPFAM" id="SSF46689">
    <property type="entry name" value="Homeodomain-like"/>
    <property type="match status" value="1"/>
</dbReference>
<feature type="domain" description="HTH tetR-type" evidence="4">
    <location>
        <begin position="46"/>
        <end position="106"/>
    </location>
</feature>
<evidence type="ECO:0000313" key="5">
    <source>
        <dbReference type="EMBL" id="ABK53138.1"/>
    </source>
</evidence>
<evidence type="ECO:0000259" key="4">
    <source>
        <dbReference type="PROSITE" id="PS50977"/>
    </source>
</evidence>
<organism evidence="5 6">
    <name type="scientific">Acidothermus cellulolyticus (strain ATCC 43068 / DSM 8971 / 11B)</name>
    <dbReference type="NCBI Taxonomy" id="351607"/>
    <lineage>
        <taxon>Bacteria</taxon>
        <taxon>Bacillati</taxon>
        <taxon>Actinomycetota</taxon>
        <taxon>Actinomycetes</taxon>
        <taxon>Acidothermales</taxon>
        <taxon>Acidothermaceae</taxon>
        <taxon>Acidothermus</taxon>
    </lineage>
</organism>
<dbReference type="Pfam" id="PF00440">
    <property type="entry name" value="TetR_N"/>
    <property type="match status" value="1"/>
</dbReference>
<dbReference type="HOGENOM" id="CLU_069356_10_0_11"/>
<evidence type="ECO:0000256" key="2">
    <source>
        <dbReference type="PROSITE-ProRule" id="PRU00335"/>
    </source>
</evidence>
<evidence type="ECO:0000313" key="6">
    <source>
        <dbReference type="Proteomes" id="UP000008221"/>
    </source>
</evidence>
<dbReference type="EMBL" id="CP000481">
    <property type="protein sequence ID" value="ABK53138.1"/>
    <property type="molecule type" value="Genomic_DNA"/>
</dbReference>
<dbReference type="AlphaFoldDB" id="A0LUM8"/>
<reference evidence="5 6" key="1">
    <citation type="journal article" date="2009" name="Genome Res.">
        <title>Complete genome of the cellulolytic thermophile Acidothermus cellulolyticus 11B provides insights into its ecophysiological and evolutionary adaptations.</title>
        <authorList>
            <person name="Barabote R.D."/>
            <person name="Xie G."/>
            <person name="Leu D.H."/>
            <person name="Normand P."/>
            <person name="Necsulea A."/>
            <person name="Daubin V."/>
            <person name="Medigue C."/>
            <person name="Adney W.S."/>
            <person name="Xu X.C."/>
            <person name="Lapidus A."/>
            <person name="Parales R.E."/>
            <person name="Detter C."/>
            <person name="Pujic P."/>
            <person name="Bruce D."/>
            <person name="Lavire C."/>
            <person name="Challacombe J.F."/>
            <person name="Brettin T.S."/>
            <person name="Berry A.M."/>
        </authorList>
    </citation>
    <scope>NUCLEOTIDE SEQUENCE [LARGE SCALE GENOMIC DNA]</scope>
    <source>
        <strain evidence="6">ATCC 43068 / DSM 8971 / 11B</strain>
    </source>
</reference>
<feature type="DNA-binding region" description="H-T-H motif" evidence="2">
    <location>
        <begin position="69"/>
        <end position="88"/>
    </location>
</feature>
<dbReference type="GO" id="GO:0003700">
    <property type="term" value="F:DNA-binding transcription factor activity"/>
    <property type="evidence" value="ECO:0007669"/>
    <property type="project" value="TreeGrafter"/>
</dbReference>
<gene>
    <name evidence="5" type="ordered locus">Acel_1366</name>
</gene>
<dbReference type="Pfam" id="PF17920">
    <property type="entry name" value="TetR_C_16"/>
    <property type="match status" value="1"/>
</dbReference>
<dbReference type="PRINTS" id="PR00455">
    <property type="entry name" value="HTHTETR"/>
</dbReference>
<feature type="region of interest" description="Disordered" evidence="3">
    <location>
        <begin position="1"/>
        <end position="34"/>
    </location>
</feature>
<dbReference type="InterPro" id="IPR001647">
    <property type="entry name" value="HTH_TetR"/>
</dbReference>